<evidence type="ECO:0000256" key="4">
    <source>
        <dbReference type="ARBA" id="ARBA00049987"/>
    </source>
</evidence>
<dbReference type="InterPro" id="IPR000219">
    <property type="entry name" value="DH_dom"/>
</dbReference>
<dbReference type="SMART" id="SM00325">
    <property type="entry name" value="RhoGEF"/>
    <property type="match status" value="1"/>
</dbReference>
<dbReference type="CTD" id="100148439"/>
<dbReference type="InterPro" id="IPR051336">
    <property type="entry name" value="RhoGEF_Guanine_NuclExch_SF"/>
</dbReference>
<dbReference type="OrthoDB" id="10004999at2759"/>
<dbReference type="GO" id="GO:0035025">
    <property type="term" value="P:positive regulation of Rho protein signal transduction"/>
    <property type="evidence" value="ECO:0007669"/>
    <property type="project" value="TreeGrafter"/>
</dbReference>
<feature type="region of interest" description="Disordered" evidence="6">
    <location>
        <begin position="540"/>
        <end position="574"/>
    </location>
</feature>
<comment type="similarity">
    <text evidence="4">Belongs to the MCF2 family.</text>
</comment>
<feature type="domain" description="DH" evidence="9">
    <location>
        <begin position="606"/>
        <end position="786"/>
    </location>
</feature>
<dbReference type="InterPro" id="IPR056466">
    <property type="entry name" value="Spectrin_DBS"/>
</dbReference>
<reference evidence="11" key="1">
    <citation type="submission" date="2023-09" db="UniProtKB">
        <authorList>
            <consortium name="Ensembl"/>
        </authorList>
    </citation>
    <scope>IDENTIFICATION</scope>
</reference>
<dbReference type="SUPFAM" id="SSF46966">
    <property type="entry name" value="Spectrin repeat"/>
    <property type="match status" value="2"/>
</dbReference>
<evidence type="ECO:0000256" key="2">
    <source>
        <dbReference type="ARBA" id="ARBA00022553"/>
    </source>
</evidence>
<evidence type="ECO:0000256" key="5">
    <source>
        <dbReference type="PROSITE-ProRule" id="PRU00192"/>
    </source>
</evidence>
<feature type="region of interest" description="Disordered" evidence="6">
    <location>
        <begin position="1088"/>
        <end position="1122"/>
    </location>
</feature>
<dbReference type="CDD" id="cd01227">
    <property type="entry name" value="PH_Dbs"/>
    <property type="match status" value="1"/>
</dbReference>
<name>A0A3B4ZY28_9TELE</name>
<dbReference type="Pfam" id="PF22697">
    <property type="entry name" value="SOS1_NGEF_PH"/>
    <property type="match status" value="1"/>
</dbReference>
<protein>
    <submittedName>
        <fullName evidence="13">Guanine nucleotide exchange factor DBS isoform X1</fullName>
    </submittedName>
    <submittedName>
        <fullName evidence="11">MCF.2 cell line derived transforming sequence like</fullName>
    </submittedName>
</protein>
<keyword evidence="12" id="KW-1185">Reference proteome</keyword>
<feature type="compositionally biased region" description="Polar residues" evidence="6">
    <location>
        <begin position="973"/>
        <end position="983"/>
    </location>
</feature>
<dbReference type="Pfam" id="PF23289">
    <property type="entry name" value="Spectrin_5"/>
    <property type="match status" value="1"/>
</dbReference>
<feature type="domain" description="PH" evidence="8">
    <location>
        <begin position="804"/>
        <end position="920"/>
    </location>
</feature>
<dbReference type="PROSITE" id="PS00741">
    <property type="entry name" value="DH_1"/>
    <property type="match status" value="1"/>
</dbReference>
<dbReference type="Gene3D" id="1.20.58.60">
    <property type="match status" value="1"/>
</dbReference>
<dbReference type="InterPro" id="IPR035534">
    <property type="entry name" value="DBS_PH"/>
</dbReference>
<accession>A0A3B4ZY28</accession>
<dbReference type="InterPro" id="IPR036865">
    <property type="entry name" value="CRAL-TRIO_dom_sf"/>
</dbReference>
<evidence type="ECO:0000259" key="9">
    <source>
        <dbReference type="PROSITE" id="PS50010"/>
    </source>
</evidence>
<dbReference type="SMART" id="SM00516">
    <property type="entry name" value="SEC14"/>
    <property type="match status" value="1"/>
</dbReference>
<feature type="domain" description="SH3" evidence="7">
    <location>
        <begin position="1024"/>
        <end position="1085"/>
    </location>
</feature>
<dbReference type="PROSITE" id="PS50191">
    <property type="entry name" value="CRAL_TRIO"/>
    <property type="match status" value="1"/>
</dbReference>
<dbReference type="InterPro" id="IPR035899">
    <property type="entry name" value="DBL_dom_sf"/>
</dbReference>
<dbReference type="InterPro" id="IPR001849">
    <property type="entry name" value="PH_domain"/>
</dbReference>
<dbReference type="CDD" id="cd00160">
    <property type="entry name" value="RhoGEF"/>
    <property type="match status" value="1"/>
</dbReference>
<evidence type="ECO:0000256" key="6">
    <source>
        <dbReference type="SAM" id="MobiDB-lite"/>
    </source>
</evidence>
<dbReference type="AlphaFoldDB" id="A0A3B4ZY28"/>
<dbReference type="GeneTree" id="ENSGT00940000157874"/>
<dbReference type="SUPFAM" id="SSF50729">
    <property type="entry name" value="PH domain-like"/>
    <property type="match status" value="1"/>
</dbReference>
<evidence type="ECO:0000259" key="7">
    <source>
        <dbReference type="PROSITE" id="PS50002"/>
    </source>
</evidence>
<dbReference type="InterPro" id="IPR036028">
    <property type="entry name" value="SH3-like_dom_sf"/>
</dbReference>
<dbReference type="SMART" id="SM00326">
    <property type="entry name" value="SH3"/>
    <property type="match status" value="1"/>
</dbReference>
<gene>
    <name evidence="11" type="primary">MCF2L</name>
    <name evidence="13" type="synonym">mcf2l</name>
</gene>
<dbReference type="Gene3D" id="2.30.30.40">
    <property type="entry name" value="SH3 Domains"/>
    <property type="match status" value="1"/>
</dbReference>
<dbReference type="InterPro" id="IPR011993">
    <property type="entry name" value="PH-like_dom_sf"/>
</dbReference>
<dbReference type="SUPFAM" id="SSF48065">
    <property type="entry name" value="DBL homology domain (DH-domain)"/>
    <property type="match status" value="1"/>
</dbReference>
<evidence type="ECO:0000313" key="11">
    <source>
        <dbReference type="Ensembl" id="ENSSPAP00000012731.1"/>
    </source>
</evidence>
<dbReference type="SUPFAM" id="SSF50044">
    <property type="entry name" value="SH3-domain"/>
    <property type="match status" value="1"/>
</dbReference>
<proteinExistence type="inferred from homology"/>
<dbReference type="STRING" id="144197.ENSSPAP00000012731"/>
<dbReference type="GO" id="GO:0035556">
    <property type="term" value="P:intracellular signal transduction"/>
    <property type="evidence" value="ECO:0007669"/>
    <property type="project" value="InterPro"/>
</dbReference>
<evidence type="ECO:0000259" key="10">
    <source>
        <dbReference type="PROSITE" id="PS50191"/>
    </source>
</evidence>
<dbReference type="GO" id="GO:0005737">
    <property type="term" value="C:cytoplasm"/>
    <property type="evidence" value="ECO:0007669"/>
    <property type="project" value="TreeGrafter"/>
</dbReference>
<dbReference type="Proteomes" id="UP000694891">
    <property type="component" value="Unplaced"/>
</dbReference>
<dbReference type="PANTHER" id="PTHR22826:SF115">
    <property type="entry name" value="GUANINE NUCLEOTIDE EXCHANGE FACTOR DBS"/>
    <property type="match status" value="1"/>
</dbReference>
<reference evidence="13" key="2">
    <citation type="submission" date="2025-04" db="UniProtKB">
        <authorList>
            <consortium name="RefSeq"/>
        </authorList>
    </citation>
    <scope>IDENTIFICATION</scope>
</reference>
<dbReference type="PANTHER" id="PTHR22826">
    <property type="entry name" value="RHO GUANINE EXCHANGE FACTOR-RELATED"/>
    <property type="match status" value="1"/>
</dbReference>
<keyword evidence="2" id="KW-0597">Phosphoprotein</keyword>
<dbReference type="CDD" id="cd00170">
    <property type="entry name" value="SEC14"/>
    <property type="match status" value="1"/>
</dbReference>
<dbReference type="Gene3D" id="2.30.29.30">
    <property type="entry name" value="Pleckstrin-homology domain (PH domain)/Phosphotyrosine-binding domain (PTB)"/>
    <property type="match status" value="1"/>
</dbReference>
<dbReference type="PROSITE" id="PS50003">
    <property type="entry name" value="PH_DOMAIN"/>
    <property type="match status" value="1"/>
</dbReference>
<dbReference type="Pfam" id="PF00621">
    <property type="entry name" value="RhoGEF"/>
    <property type="match status" value="1"/>
</dbReference>
<dbReference type="InterPro" id="IPR001331">
    <property type="entry name" value="GDS_CDC24_CS"/>
</dbReference>
<dbReference type="Ensembl" id="ENSSPAT00000012948.1">
    <property type="protein sequence ID" value="ENSSPAP00000012731.1"/>
    <property type="gene ID" value="ENSSPAG00000009584.1"/>
</dbReference>
<dbReference type="InterPro" id="IPR001452">
    <property type="entry name" value="SH3_domain"/>
</dbReference>
<dbReference type="RefSeq" id="XP_008279256.1">
    <property type="nucleotide sequence ID" value="XM_008281034.1"/>
</dbReference>
<feature type="compositionally biased region" description="Basic and acidic residues" evidence="6">
    <location>
        <begin position="565"/>
        <end position="574"/>
    </location>
</feature>
<organism evidence="11">
    <name type="scientific">Stegastes partitus</name>
    <name type="common">bicolor damselfish</name>
    <dbReference type="NCBI Taxonomy" id="144197"/>
    <lineage>
        <taxon>Eukaryota</taxon>
        <taxon>Metazoa</taxon>
        <taxon>Chordata</taxon>
        <taxon>Craniata</taxon>
        <taxon>Vertebrata</taxon>
        <taxon>Euteleostomi</taxon>
        <taxon>Actinopterygii</taxon>
        <taxon>Neopterygii</taxon>
        <taxon>Teleostei</taxon>
        <taxon>Neoteleostei</taxon>
        <taxon>Acanthomorphata</taxon>
        <taxon>Ovalentaria</taxon>
        <taxon>Pomacentridae</taxon>
        <taxon>Stegastes</taxon>
    </lineage>
</organism>
<dbReference type="FunFam" id="2.30.29.30:FF:000078">
    <property type="entry name" value="Guanine nucleotide exchange factor DBS"/>
    <property type="match status" value="1"/>
</dbReference>
<dbReference type="SMART" id="SM00233">
    <property type="entry name" value="PH"/>
    <property type="match status" value="1"/>
</dbReference>
<dbReference type="InterPro" id="IPR035532">
    <property type="entry name" value="DBS_SH3"/>
</dbReference>
<evidence type="ECO:0000256" key="3">
    <source>
        <dbReference type="ARBA" id="ARBA00022658"/>
    </source>
</evidence>
<dbReference type="Gene3D" id="3.40.525.10">
    <property type="entry name" value="CRAL-TRIO lipid binding domain"/>
    <property type="match status" value="1"/>
</dbReference>
<dbReference type="GeneID" id="103356756"/>
<feature type="compositionally biased region" description="Polar residues" evidence="6">
    <location>
        <begin position="930"/>
        <end position="960"/>
    </location>
</feature>
<feature type="domain" description="CRAL-TRIO" evidence="10">
    <location>
        <begin position="70"/>
        <end position="206"/>
    </location>
</feature>
<dbReference type="PROSITE" id="PS50002">
    <property type="entry name" value="SH3"/>
    <property type="match status" value="1"/>
</dbReference>
<evidence type="ECO:0000313" key="13">
    <source>
        <dbReference type="RefSeq" id="XP_008279256.1"/>
    </source>
</evidence>
<dbReference type="InterPro" id="IPR001251">
    <property type="entry name" value="CRAL-TRIO_dom"/>
</dbReference>
<evidence type="ECO:0000256" key="1">
    <source>
        <dbReference type="ARBA" id="ARBA00022443"/>
    </source>
</evidence>
<dbReference type="GO" id="GO:0005085">
    <property type="term" value="F:guanyl-nucleotide exchange factor activity"/>
    <property type="evidence" value="ECO:0007669"/>
    <property type="project" value="UniProtKB-KW"/>
</dbReference>
<keyword evidence="3" id="KW-0344">Guanine-nucleotide releasing factor</keyword>
<evidence type="ECO:0000259" key="8">
    <source>
        <dbReference type="PROSITE" id="PS50003"/>
    </source>
</evidence>
<dbReference type="InterPro" id="IPR055251">
    <property type="entry name" value="SOS1_NGEF_PH"/>
</dbReference>
<dbReference type="Gene3D" id="1.20.900.10">
    <property type="entry name" value="Dbl homology (DH) domain"/>
    <property type="match status" value="1"/>
</dbReference>
<evidence type="ECO:0000313" key="12">
    <source>
        <dbReference type="Proteomes" id="UP000694891"/>
    </source>
</evidence>
<dbReference type="CDD" id="cd11857">
    <property type="entry name" value="SH3_DBS"/>
    <property type="match status" value="1"/>
</dbReference>
<feature type="region of interest" description="Disordered" evidence="6">
    <location>
        <begin position="930"/>
        <end position="1026"/>
    </location>
</feature>
<sequence>MSLLELIQEGQEVLSELLNNLSASISLLTRQTQSHRPAWRRDDIMQKDGPLCAAEIGSELQKQFAILPGGRGMNGSPIIVFPEFPAFSELEEEEFQNVLSYLTSVPSVAASGVGFILVIDRRLDRWAAVRATLLRIAGSFPGNLHLVLVLRPSTLFQRTLSDFLFKFNKDEFKMKVVMLSSVTELHAYIDPGQLTTELGGTQEYCHDSWISHRTAIEAFALMVKTTAQTLQAFGTELAETELPNDAEATTNLLHVHTLKKDKMKEDLQVALSQGGRLLECINEPLQTDPEYSMTHDELENLATVQRLLGQLDETEMAFDDFWERHHTKLEQCLQLRHFERHFREVRAQLDVTSERLSGFSEVSVSPAHAEHVLRELSIHEDKACDVLDLALSLASEGDRLIENSHYAEDSIRPKCSELRGVCEEISSTLRSKKSLLLRALELHHALEKASRWCEDGIFLLASQPVDRCQSQDGAEAALQELERYLDTAALHTLADRGAICCQYEAVLNAQLRDQVEKVFQKQSSVQEMFEKRRVSLKKLAAKQTRPVQPVAPRPEVKSPQSSPNQERKERRYSADNVICKKVESPIHNGGTRHASLSEEEENLAVLRRHVMNELLETERAYVEELLCVLEGYGAEMENPAMAHLIPSTLHSKKDILFGNMSEIYQFHKRTFLKELETYTDCPELVGRCFLERMKDLQIYEAYCQNKPRSESLWRQCSDCAFFQECQKKLEHKLGLDSYLLKPVQRITKYQLLLKELLKYSKGCDGCDDLQEALSSILGILKAVNDSMHLIAITGYEGNLSELGRLLMQGSFSVWTEHKKGHAKVKDLARFKPMQRHLFLHEKALLFCKRREENGEGYEKAPSYSFKHSLSMSAVGITENAKGDNKKFEIWCNSREEVFIVQAPTAEIKTAWVNEIRKVLTQQLKACRDASQQKSSDSVSPVPTSNNTSISLSPFRSSSQKNQRKQEDKKAEPSPTSDAISFSSPKHKGWNKASLSVDASEENDGYSSGEDPMNSDTEDEVGKKLAPGKYTVVADCEKTGPQELSVKSGDVVQLIREGEEGQWFVKNLRSSKEGWVAAANLLSLISESKSSQSLSSSDGSVSGNLSTSSSCSETYTSFSDIKP</sequence>
<dbReference type="Pfam" id="PF13716">
    <property type="entry name" value="CRAL_TRIO_2"/>
    <property type="match status" value="1"/>
</dbReference>
<dbReference type="PROSITE" id="PS50010">
    <property type="entry name" value="DH_2"/>
    <property type="match status" value="1"/>
</dbReference>
<keyword evidence="1 5" id="KW-0728">SH3 domain</keyword>
<dbReference type="SUPFAM" id="SSF52087">
    <property type="entry name" value="CRAL/TRIO domain"/>
    <property type="match status" value="1"/>
</dbReference>